<feature type="compositionally biased region" description="Pro residues" evidence="3">
    <location>
        <begin position="172"/>
        <end position="186"/>
    </location>
</feature>
<gene>
    <name evidence="5" type="ORF">PJF56_09400</name>
</gene>
<dbReference type="EMBL" id="JAQPOK010000075">
    <property type="protein sequence ID" value="MDJ1179080.1"/>
    <property type="molecule type" value="Genomic_DNA"/>
</dbReference>
<dbReference type="InterPro" id="IPR035940">
    <property type="entry name" value="CAP_sf"/>
</dbReference>
<keyword evidence="6" id="KW-1185">Reference proteome</keyword>
<dbReference type="PANTHER" id="PTHR38340">
    <property type="entry name" value="S-LAYER PROTEIN"/>
    <property type="match status" value="1"/>
</dbReference>
<dbReference type="PRINTS" id="PR00313">
    <property type="entry name" value="CABNDNGRPT"/>
</dbReference>
<comment type="caution">
    <text evidence="5">The sequence shown here is derived from an EMBL/GenBank/DDBJ whole genome shotgun (WGS) entry which is preliminary data.</text>
</comment>
<dbReference type="Pfam" id="PF00353">
    <property type="entry name" value="HemolysinCabind"/>
    <property type="match status" value="3"/>
</dbReference>
<dbReference type="Pfam" id="PF00188">
    <property type="entry name" value="CAP"/>
    <property type="match status" value="1"/>
</dbReference>
<dbReference type="Proteomes" id="UP001231370">
    <property type="component" value="Unassembled WGS sequence"/>
</dbReference>
<evidence type="ECO:0000256" key="2">
    <source>
        <dbReference type="ARBA" id="ARBA00022525"/>
    </source>
</evidence>
<feature type="domain" description="SCP" evidence="4">
    <location>
        <begin position="22"/>
        <end position="132"/>
    </location>
</feature>
<name>A0ABT7BIT7_9CYAN</name>
<reference evidence="5 6" key="1">
    <citation type="submission" date="2023-01" db="EMBL/GenBank/DDBJ databases">
        <title>Novel diversity within Roseofilum (Cyanobacteria; Desertifilaceae) from marine benthic mats with descriptions of four novel species.</title>
        <authorList>
            <person name="Wang Y."/>
            <person name="Berthold D.E."/>
            <person name="Hu J."/>
            <person name="Lefler F.W."/>
            <person name="Laughinghouse H.D. IV."/>
        </authorList>
    </citation>
    <scope>NUCLEOTIDE SEQUENCE [LARGE SCALE GENOMIC DNA]</scope>
    <source>
        <strain evidence="5 6">BLCC-M91</strain>
    </source>
</reference>
<proteinExistence type="predicted"/>
<dbReference type="SUPFAM" id="SSF55797">
    <property type="entry name" value="PR-1-like"/>
    <property type="match status" value="1"/>
</dbReference>
<protein>
    <submittedName>
        <fullName evidence="5">CAP domain-containing protein</fullName>
    </submittedName>
</protein>
<dbReference type="InterPro" id="IPR050557">
    <property type="entry name" value="RTX_toxin/Mannuronan_C5-epim"/>
</dbReference>
<evidence type="ECO:0000313" key="5">
    <source>
        <dbReference type="EMBL" id="MDJ1179080.1"/>
    </source>
</evidence>
<dbReference type="CDD" id="cd05379">
    <property type="entry name" value="CAP_bacterial"/>
    <property type="match status" value="1"/>
</dbReference>
<dbReference type="Gene3D" id="2.150.10.10">
    <property type="entry name" value="Serralysin-like metalloprotease, C-terminal"/>
    <property type="match status" value="2"/>
</dbReference>
<accession>A0ABT7BIT7</accession>
<evidence type="ECO:0000259" key="4">
    <source>
        <dbReference type="Pfam" id="PF00188"/>
    </source>
</evidence>
<dbReference type="PANTHER" id="PTHR38340:SF1">
    <property type="entry name" value="S-LAYER PROTEIN"/>
    <property type="match status" value="1"/>
</dbReference>
<sequence>MAVNIYNPLPSDGLEAEEQQLYNLINQYRAQNGLPAIPLSRALTLVANRHVVDLQENIGTLTHGWSDAPYDANNPNTYPNMWEAPQRFNTGYPGNGYENAFGGSGGYVATAQDAFNSWINSPLHNAVILNQGTWQSKSWDALGVGLYGGYGALWFGDEPDPTGEPPISGSPSPSPSPTPTPTPVDPTTPFTLGSDFNDQIAGTAGNDTILALGGDDIATGNSGNDYINGNLGNDQVAGDFGNDSVRGGQGFDFVTGGEGNDFVFGDRQNDQVFGDNGDDILYGGQNEDYLDGGAGNDILYGDLGSDVMIGGAGSDILVLRSGATDLIFYNDAEDYIGLTGGLSFNSLTFNSGSGELANATLIYQAGTTDVLAILPNVAPSQLDPGDFVSV</sequence>
<dbReference type="RefSeq" id="WP_283762391.1">
    <property type="nucleotide sequence ID" value="NZ_JAQPOK010000075.1"/>
</dbReference>
<dbReference type="InterPro" id="IPR011049">
    <property type="entry name" value="Serralysin-like_metalloprot_C"/>
</dbReference>
<organism evidence="5 6">
    <name type="scientific">Roseofilum halophilum BLCC-M91</name>
    <dbReference type="NCBI Taxonomy" id="3022259"/>
    <lineage>
        <taxon>Bacteria</taxon>
        <taxon>Bacillati</taxon>
        <taxon>Cyanobacteriota</taxon>
        <taxon>Cyanophyceae</taxon>
        <taxon>Desertifilales</taxon>
        <taxon>Desertifilaceae</taxon>
        <taxon>Roseofilum</taxon>
        <taxon>Roseofilum halophilum</taxon>
    </lineage>
</organism>
<dbReference type="InterPro" id="IPR001343">
    <property type="entry name" value="Hemolysn_Ca-bd"/>
</dbReference>
<comment type="subcellular location">
    <subcellularLocation>
        <location evidence="1">Secreted</location>
    </subcellularLocation>
</comment>
<evidence type="ECO:0000256" key="1">
    <source>
        <dbReference type="ARBA" id="ARBA00004613"/>
    </source>
</evidence>
<evidence type="ECO:0000256" key="3">
    <source>
        <dbReference type="SAM" id="MobiDB-lite"/>
    </source>
</evidence>
<evidence type="ECO:0000313" key="6">
    <source>
        <dbReference type="Proteomes" id="UP001231370"/>
    </source>
</evidence>
<dbReference type="Gene3D" id="3.40.33.10">
    <property type="entry name" value="CAP"/>
    <property type="match status" value="1"/>
</dbReference>
<dbReference type="SUPFAM" id="SSF51120">
    <property type="entry name" value="beta-Roll"/>
    <property type="match status" value="2"/>
</dbReference>
<keyword evidence="2" id="KW-0964">Secreted</keyword>
<dbReference type="InterPro" id="IPR014044">
    <property type="entry name" value="CAP_dom"/>
</dbReference>
<feature type="region of interest" description="Disordered" evidence="3">
    <location>
        <begin position="157"/>
        <end position="198"/>
    </location>
</feature>